<dbReference type="Gene3D" id="2.60.20.10">
    <property type="entry name" value="Crystallins"/>
    <property type="match status" value="1"/>
</dbReference>
<gene>
    <name evidence="2" type="ORF">B0I32_124207</name>
</gene>
<feature type="chain" id="PRO_5015733823" evidence="1">
    <location>
        <begin position="33"/>
        <end position="168"/>
    </location>
</feature>
<accession>A0A2T0ML07</accession>
<proteinExistence type="predicted"/>
<comment type="caution">
    <text evidence="2">The sequence shown here is derived from an EMBL/GenBank/DDBJ whole genome shotgun (WGS) entry which is preliminary data.</text>
</comment>
<protein>
    <submittedName>
        <fullName evidence="2">Peptidase inhibitor family I36</fullName>
    </submittedName>
</protein>
<dbReference type="Pfam" id="PF03995">
    <property type="entry name" value="Inhibitor_I36"/>
    <property type="match status" value="1"/>
</dbReference>
<evidence type="ECO:0000313" key="2">
    <source>
        <dbReference type="EMBL" id="PRX58219.1"/>
    </source>
</evidence>
<feature type="signal peptide" evidence="1">
    <location>
        <begin position="1"/>
        <end position="32"/>
    </location>
</feature>
<keyword evidence="3" id="KW-1185">Reference proteome</keyword>
<sequence length="168" mass="18535">MSQHPLLVRTLKIAGVAVAAGVVASSAIPAQAAVGSSAAVEAYMAAFPNGTKVSNNEISYESGAVSVLLSATAKDCKAGYYCVYTDSNWRGAMAQWKASASKCKKYEFTKWWRDKISSFWARGKCPSDNYFLKNKKKWQPDQFQPFEGKKAYVRYNDAYDYAARGYTS</sequence>
<dbReference type="RefSeq" id="WP_106249795.1">
    <property type="nucleotide sequence ID" value="NZ_CP109074.1"/>
</dbReference>
<keyword evidence="1" id="KW-0732">Signal</keyword>
<dbReference type="Proteomes" id="UP000238312">
    <property type="component" value="Unassembled WGS sequence"/>
</dbReference>
<dbReference type="AlphaFoldDB" id="A0A2T0ML07"/>
<dbReference type="EMBL" id="PVNG01000024">
    <property type="protein sequence ID" value="PRX58219.1"/>
    <property type="molecule type" value="Genomic_DNA"/>
</dbReference>
<reference evidence="2 3" key="1">
    <citation type="submission" date="2018-03" db="EMBL/GenBank/DDBJ databases">
        <title>Genomic Encyclopedia of Type Strains, Phase III (KMG-III): the genomes of soil and plant-associated and newly described type strains.</title>
        <authorList>
            <person name="Whitman W."/>
        </authorList>
    </citation>
    <scope>NUCLEOTIDE SEQUENCE [LARGE SCALE GENOMIC DNA]</scope>
    <source>
        <strain evidence="2 3">CGMCC 4.7104</strain>
    </source>
</reference>
<evidence type="ECO:0000256" key="1">
    <source>
        <dbReference type="SAM" id="SignalP"/>
    </source>
</evidence>
<evidence type="ECO:0000313" key="3">
    <source>
        <dbReference type="Proteomes" id="UP000238312"/>
    </source>
</evidence>
<organism evidence="2 3">
    <name type="scientific">Nonomuraea fuscirosea</name>
    <dbReference type="NCBI Taxonomy" id="1291556"/>
    <lineage>
        <taxon>Bacteria</taxon>
        <taxon>Bacillati</taxon>
        <taxon>Actinomycetota</taxon>
        <taxon>Actinomycetes</taxon>
        <taxon>Streptosporangiales</taxon>
        <taxon>Streptosporangiaceae</taxon>
        <taxon>Nonomuraea</taxon>
    </lineage>
</organism>
<name>A0A2T0ML07_9ACTN</name>
<dbReference type="OrthoDB" id="3389749at2"/>